<dbReference type="PANTHER" id="PTHR34701:SF1">
    <property type="entry name" value="TRANSCRIPTIONAL REGULATOR MRAZ"/>
    <property type="match status" value="1"/>
</dbReference>
<sequence>MFVGTFEHSLDDKGRVVLPATFRAQLVDKGFLSQLDRCLGLWTEEGFEEVAKTLTERIREGLAPQEAMRAFAANAHEVRPDSQGRITIPQRLRDFARLERDAVVIGAINRIEIWDASRWDDQSGIADDSLIQAVTALGL</sequence>
<gene>
    <name evidence="8" type="ORF">UFOPK1835_00779</name>
</gene>
<feature type="domain" description="SpoVT-AbrB" evidence="7">
    <location>
        <begin position="75"/>
        <end position="118"/>
    </location>
</feature>
<dbReference type="Gene3D" id="3.40.1550.20">
    <property type="entry name" value="Transcriptional regulator MraZ domain"/>
    <property type="match status" value="1"/>
</dbReference>
<dbReference type="GO" id="GO:2000143">
    <property type="term" value="P:negative regulation of DNA-templated transcription initiation"/>
    <property type="evidence" value="ECO:0007669"/>
    <property type="project" value="TreeGrafter"/>
</dbReference>
<name>A0A6J6H3Y8_9ZZZZ</name>
<keyword evidence="3" id="KW-0677">Repeat</keyword>
<proteinExistence type="inferred from homology"/>
<dbReference type="InterPro" id="IPR037914">
    <property type="entry name" value="SpoVT-AbrB_sf"/>
</dbReference>
<dbReference type="AlphaFoldDB" id="A0A6J6H3Y8"/>
<dbReference type="InterPro" id="IPR035642">
    <property type="entry name" value="MraZ_N"/>
</dbReference>
<dbReference type="InterPro" id="IPR020603">
    <property type="entry name" value="MraZ_dom"/>
</dbReference>
<keyword evidence="4" id="KW-0805">Transcription regulation</keyword>
<evidence type="ECO:0000256" key="5">
    <source>
        <dbReference type="ARBA" id="ARBA00023125"/>
    </source>
</evidence>
<dbReference type="GO" id="GO:0003700">
    <property type="term" value="F:DNA-binding transcription factor activity"/>
    <property type="evidence" value="ECO:0007669"/>
    <property type="project" value="InterPro"/>
</dbReference>
<evidence type="ECO:0000313" key="8">
    <source>
        <dbReference type="EMBL" id="CAB4605985.1"/>
    </source>
</evidence>
<reference evidence="8" key="1">
    <citation type="submission" date="2020-05" db="EMBL/GenBank/DDBJ databases">
        <authorList>
            <person name="Chiriac C."/>
            <person name="Salcher M."/>
            <person name="Ghai R."/>
            <person name="Kavagutti S V."/>
        </authorList>
    </citation>
    <scope>NUCLEOTIDE SEQUENCE</scope>
</reference>
<evidence type="ECO:0000256" key="2">
    <source>
        <dbReference type="ARBA" id="ARBA00022490"/>
    </source>
</evidence>
<dbReference type="Pfam" id="PF02381">
    <property type="entry name" value="MraZ"/>
    <property type="match status" value="2"/>
</dbReference>
<dbReference type="HAMAP" id="MF_01008">
    <property type="entry name" value="MraZ"/>
    <property type="match status" value="1"/>
</dbReference>
<evidence type="ECO:0000256" key="4">
    <source>
        <dbReference type="ARBA" id="ARBA00023015"/>
    </source>
</evidence>
<organism evidence="8">
    <name type="scientific">freshwater metagenome</name>
    <dbReference type="NCBI Taxonomy" id="449393"/>
    <lineage>
        <taxon>unclassified sequences</taxon>
        <taxon>metagenomes</taxon>
        <taxon>ecological metagenomes</taxon>
    </lineage>
</organism>
<evidence type="ECO:0000259" key="7">
    <source>
        <dbReference type="PROSITE" id="PS51740"/>
    </source>
</evidence>
<keyword evidence="6" id="KW-0804">Transcription</keyword>
<evidence type="ECO:0000256" key="6">
    <source>
        <dbReference type="ARBA" id="ARBA00023163"/>
    </source>
</evidence>
<dbReference type="GO" id="GO:0000976">
    <property type="term" value="F:transcription cis-regulatory region binding"/>
    <property type="evidence" value="ECO:0007669"/>
    <property type="project" value="TreeGrafter"/>
</dbReference>
<dbReference type="CDD" id="cd16321">
    <property type="entry name" value="MraZ_C"/>
    <property type="match status" value="1"/>
</dbReference>
<feature type="domain" description="SpoVT-AbrB" evidence="7">
    <location>
        <begin position="5"/>
        <end position="46"/>
    </location>
</feature>
<dbReference type="InterPro" id="IPR035644">
    <property type="entry name" value="MraZ_C"/>
</dbReference>
<dbReference type="EMBL" id="CAEZUP010000025">
    <property type="protein sequence ID" value="CAB4605985.1"/>
    <property type="molecule type" value="Genomic_DNA"/>
</dbReference>
<dbReference type="InterPro" id="IPR007159">
    <property type="entry name" value="SpoVT-AbrB_dom"/>
</dbReference>
<keyword evidence="5" id="KW-0238">DNA-binding</keyword>
<protein>
    <recommendedName>
        <fullName evidence="1">Transcriptional regulator MraZ</fullName>
    </recommendedName>
</protein>
<dbReference type="SUPFAM" id="SSF89447">
    <property type="entry name" value="AbrB/MazE/MraZ-like"/>
    <property type="match status" value="1"/>
</dbReference>
<dbReference type="InterPro" id="IPR003444">
    <property type="entry name" value="MraZ"/>
</dbReference>
<dbReference type="PANTHER" id="PTHR34701">
    <property type="entry name" value="TRANSCRIPTIONAL REGULATOR MRAZ"/>
    <property type="match status" value="1"/>
</dbReference>
<dbReference type="PROSITE" id="PS51740">
    <property type="entry name" value="SPOVT_ABRB"/>
    <property type="match status" value="2"/>
</dbReference>
<evidence type="ECO:0000256" key="3">
    <source>
        <dbReference type="ARBA" id="ARBA00022737"/>
    </source>
</evidence>
<keyword evidence="2" id="KW-0963">Cytoplasm</keyword>
<dbReference type="CDD" id="cd16320">
    <property type="entry name" value="MraZ_N"/>
    <property type="match status" value="1"/>
</dbReference>
<accession>A0A6J6H3Y8</accession>
<dbReference type="InterPro" id="IPR038619">
    <property type="entry name" value="MraZ_sf"/>
</dbReference>
<evidence type="ECO:0000256" key="1">
    <source>
        <dbReference type="ARBA" id="ARBA00013860"/>
    </source>
</evidence>